<reference evidence="1 2" key="2">
    <citation type="submission" date="2018-11" db="EMBL/GenBank/DDBJ databases">
        <authorList>
            <consortium name="Pathogen Informatics"/>
        </authorList>
    </citation>
    <scope>NUCLEOTIDE SEQUENCE [LARGE SCALE GENOMIC DNA]</scope>
    <source>
        <strain evidence="1 2">NST_G2</strain>
    </source>
</reference>
<keyword evidence="2" id="KW-1185">Reference proteome</keyword>
<protein>
    <submittedName>
        <fullName evidence="1 3">Uncharacterized protein</fullName>
    </submittedName>
</protein>
<dbReference type="WBParaSite" id="SSLN_0000698701-mRNA-1">
    <property type="protein sequence ID" value="SSLN_0000698701-mRNA-1"/>
    <property type="gene ID" value="SSLN_0000698701"/>
</dbReference>
<accession>A0A183SRC6</accession>
<organism evidence="3">
    <name type="scientific">Schistocephalus solidus</name>
    <name type="common">Tapeworm</name>
    <dbReference type="NCBI Taxonomy" id="70667"/>
    <lineage>
        <taxon>Eukaryota</taxon>
        <taxon>Metazoa</taxon>
        <taxon>Spiralia</taxon>
        <taxon>Lophotrochozoa</taxon>
        <taxon>Platyhelminthes</taxon>
        <taxon>Cestoda</taxon>
        <taxon>Eucestoda</taxon>
        <taxon>Diphyllobothriidea</taxon>
        <taxon>Diphyllobothriidae</taxon>
        <taxon>Schistocephalus</taxon>
    </lineage>
</organism>
<dbReference type="Proteomes" id="UP000275846">
    <property type="component" value="Unassembled WGS sequence"/>
</dbReference>
<name>A0A183SRC6_SCHSO</name>
<gene>
    <name evidence="1" type="ORF">SSLN_LOCUS6774</name>
</gene>
<proteinExistence type="predicted"/>
<evidence type="ECO:0000313" key="3">
    <source>
        <dbReference type="WBParaSite" id="SSLN_0000698701-mRNA-1"/>
    </source>
</evidence>
<dbReference type="EMBL" id="UYSU01033846">
    <property type="protein sequence ID" value="VDL93159.1"/>
    <property type="molecule type" value="Genomic_DNA"/>
</dbReference>
<dbReference type="OrthoDB" id="413900at2759"/>
<evidence type="ECO:0000313" key="2">
    <source>
        <dbReference type="Proteomes" id="UP000275846"/>
    </source>
</evidence>
<reference evidence="3" key="1">
    <citation type="submission" date="2016-06" db="UniProtKB">
        <authorList>
            <consortium name="WormBaseParasite"/>
        </authorList>
    </citation>
    <scope>IDENTIFICATION</scope>
</reference>
<sequence length="102" mass="11568">MKGLTEGMGKMLGDPLLSLSPHRTLRVTPRTARVSLLTLVAWNVRSLLDNPMSNQPERRMAQVTWELARYKVDIAALSKTRFSEQGQLEDVGANYTFFWSSQ</sequence>
<dbReference type="AlphaFoldDB" id="A0A183SRC6"/>
<evidence type="ECO:0000313" key="1">
    <source>
        <dbReference type="EMBL" id="VDL93159.1"/>
    </source>
</evidence>